<dbReference type="InterPro" id="IPR019587">
    <property type="entry name" value="Polyketide_cyclase/dehydratase"/>
</dbReference>
<dbReference type="InterPro" id="IPR023393">
    <property type="entry name" value="START-like_dom_sf"/>
</dbReference>
<keyword evidence="2" id="KW-1185">Reference proteome</keyword>
<evidence type="ECO:0000313" key="2">
    <source>
        <dbReference type="Proteomes" id="UP001149140"/>
    </source>
</evidence>
<dbReference type="Pfam" id="PF10604">
    <property type="entry name" value="Polyketide_cyc2"/>
    <property type="match status" value="1"/>
</dbReference>
<protein>
    <submittedName>
        <fullName evidence="1">SRPBCC family protein</fullName>
    </submittedName>
</protein>
<dbReference type="Proteomes" id="UP001149140">
    <property type="component" value="Unassembled WGS sequence"/>
</dbReference>
<dbReference type="CDD" id="cd07821">
    <property type="entry name" value="PYR_PYL_RCAR_like"/>
    <property type="match status" value="1"/>
</dbReference>
<accession>A0A9X3S088</accession>
<dbReference type="Gene3D" id="3.30.530.20">
    <property type="match status" value="1"/>
</dbReference>
<dbReference type="SUPFAM" id="SSF55961">
    <property type="entry name" value="Bet v1-like"/>
    <property type="match status" value="1"/>
</dbReference>
<name>A0A9X3S088_9ACTN</name>
<reference evidence="1" key="1">
    <citation type="submission" date="2022-10" db="EMBL/GenBank/DDBJ databases">
        <title>The WGS of Solirubrobacter ginsenosidimutans DSM 21036.</title>
        <authorList>
            <person name="Jiang Z."/>
        </authorList>
    </citation>
    <scope>NUCLEOTIDE SEQUENCE</scope>
    <source>
        <strain evidence="1">DSM 21036</strain>
    </source>
</reference>
<proteinExistence type="predicted"/>
<gene>
    <name evidence="1" type="ORF">OM076_01815</name>
</gene>
<dbReference type="RefSeq" id="WP_270037636.1">
    <property type="nucleotide sequence ID" value="NZ_JAPDOD010000001.1"/>
</dbReference>
<comment type="caution">
    <text evidence="1">The sequence shown here is derived from an EMBL/GenBank/DDBJ whole genome shotgun (WGS) entry which is preliminary data.</text>
</comment>
<sequence>MARVVIDHDFSAPRPAVFDHLAEHENLEPLFGARVVRVDRPNDEPRNGIGSTRTLKLGPLPSFEETVTEYRQDELIRYTIAGGSIVASLITGHEGIQSYTVIPTGGTHLHYEIGFGAKIPGLAGLLARVLQRKITAALPVVDASLMEHVA</sequence>
<organism evidence="1 2">
    <name type="scientific">Solirubrobacter ginsenosidimutans</name>
    <dbReference type="NCBI Taxonomy" id="490573"/>
    <lineage>
        <taxon>Bacteria</taxon>
        <taxon>Bacillati</taxon>
        <taxon>Actinomycetota</taxon>
        <taxon>Thermoleophilia</taxon>
        <taxon>Solirubrobacterales</taxon>
        <taxon>Solirubrobacteraceae</taxon>
        <taxon>Solirubrobacter</taxon>
    </lineage>
</organism>
<dbReference type="EMBL" id="JAPDOD010000001">
    <property type="protein sequence ID" value="MDA0158986.1"/>
    <property type="molecule type" value="Genomic_DNA"/>
</dbReference>
<evidence type="ECO:0000313" key="1">
    <source>
        <dbReference type="EMBL" id="MDA0158986.1"/>
    </source>
</evidence>
<dbReference type="AlphaFoldDB" id="A0A9X3S088"/>